<keyword evidence="9" id="KW-1185">Reference proteome</keyword>
<proteinExistence type="predicted"/>
<keyword evidence="3 7" id="KW-0812">Transmembrane</keyword>
<dbReference type="OrthoDB" id="75720at2759"/>
<feature type="transmembrane region" description="Helical" evidence="7">
    <location>
        <begin position="12"/>
        <end position="32"/>
    </location>
</feature>
<feature type="transmembrane region" description="Helical" evidence="7">
    <location>
        <begin position="189"/>
        <end position="213"/>
    </location>
</feature>
<evidence type="ECO:0000256" key="6">
    <source>
        <dbReference type="ARBA" id="ARBA00023136"/>
    </source>
</evidence>
<feature type="transmembrane region" description="Helical" evidence="7">
    <location>
        <begin position="124"/>
        <end position="145"/>
    </location>
</feature>
<dbReference type="Proteomes" id="UP000006310">
    <property type="component" value="Chromosome 9"/>
</dbReference>
<dbReference type="GO" id="GO:0015184">
    <property type="term" value="F:L-cystine transmembrane transporter activity"/>
    <property type="evidence" value="ECO:0007669"/>
    <property type="project" value="TreeGrafter"/>
</dbReference>
<dbReference type="OMA" id="LAFAYHG"/>
<keyword evidence="6 7" id="KW-0472">Membrane</keyword>
<dbReference type="InterPro" id="IPR005282">
    <property type="entry name" value="LC_transporter"/>
</dbReference>
<evidence type="ECO:0000313" key="9">
    <source>
        <dbReference type="Proteomes" id="UP000006310"/>
    </source>
</evidence>
<evidence type="ECO:0000256" key="2">
    <source>
        <dbReference type="ARBA" id="ARBA00022448"/>
    </source>
</evidence>
<evidence type="ECO:0000256" key="1">
    <source>
        <dbReference type="ARBA" id="ARBA00004127"/>
    </source>
</evidence>
<sequence length="264" mass="29988">MAFPLIADRVLGAVYVAAWSVSMYTPVVTNYAVRSSNGVSPDFVALNTAGYFYLVCSYLLQMFGWVPASEDSASSKLVAPNVSLFDLLYCTHGELLNVVLWTQVRFGKVLWGFQHDHSRRMKPVYYRIFALSVLVFVQLTAKFTYDCVQFGWDNHRTLRYCNRLFLLKICMSLIKYVPQVRHNHERRSVKGFSIPGVMLDIAGGVCSLLQLLLQLAGDGAFTWSLVKVNFGKIALSMVTLMFCLIFILQWVVYDKSKVKQLAKF</sequence>
<dbReference type="PANTHER" id="PTHR13131">
    <property type="entry name" value="CYSTINOSIN"/>
    <property type="match status" value="1"/>
</dbReference>
<keyword evidence="4" id="KW-0677">Repeat</keyword>
<name>J7RB15_HUIN7</name>
<dbReference type="Gene3D" id="1.20.1280.290">
    <property type="match status" value="1"/>
</dbReference>
<dbReference type="AlphaFoldDB" id="J7RB15"/>
<keyword evidence="5 7" id="KW-1133">Transmembrane helix</keyword>
<dbReference type="Pfam" id="PF04193">
    <property type="entry name" value="PQ-loop"/>
    <property type="match status" value="1"/>
</dbReference>
<comment type="subcellular location">
    <subcellularLocation>
        <location evidence="1">Endomembrane system</location>
        <topology evidence="1">Multi-pass membrane protein</topology>
    </subcellularLocation>
</comment>
<dbReference type="PANTHER" id="PTHR13131:SF5">
    <property type="entry name" value="CYSTINOSIN"/>
    <property type="match status" value="1"/>
</dbReference>
<dbReference type="eggNOG" id="KOG3145">
    <property type="taxonomic scope" value="Eukaryota"/>
</dbReference>
<evidence type="ECO:0000256" key="3">
    <source>
        <dbReference type="ARBA" id="ARBA00022692"/>
    </source>
</evidence>
<gene>
    <name evidence="8" type="primary">KNAG0I02800</name>
    <name evidence="8" type="ordered locus">KNAG_0I02800</name>
</gene>
<dbReference type="GeneID" id="34527808"/>
<keyword evidence="2" id="KW-0813">Transport</keyword>
<dbReference type="EMBL" id="HE978322">
    <property type="protein sequence ID" value="CCK72065.1"/>
    <property type="molecule type" value="Genomic_DNA"/>
</dbReference>
<evidence type="ECO:0000256" key="4">
    <source>
        <dbReference type="ARBA" id="ARBA00022737"/>
    </source>
</evidence>
<dbReference type="GO" id="GO:0000324">
    <property type="term" value="C:fungal-type vacuole"/>
    <property type="evidence" value="ECO:0007669"/>
    <property type="project" value="TreeGrafter"/>
</dbReference>
<dbReference type="SMART" id="SM00679">
    <property type="entry name" value="CTNS"/>
    <property type="match status" value="2"/>
</dbReference>
<dbReference type="GO" id="GO:0012505">
    <property type="term" value="C:endomembrane system"/>
    <property type="evidence" value="ECO:0007669"/>
    <property type="project" value="UniProtKB-SubCell"/>
</dbReference>
<protein>
    <submittedName>
        <fullName evidence="8">Uncharacterized protein</fullName>
    </submittedName>
</protein>
<dbReference type="KEGG" id="kng:KNAG_0I02800"/>
<dbReference type="HOGENOM" id="CLU_046327_0_0_1"/>
<evidence type="ECO:0000313" key="8">
    <source>
        <dbReference type="EMBL" id="CCK72065.1"/>
    </source>
</evidence>
<feature type="transmembrane region" description="Helical" evidence="7">
    <location>
        <begin position="44"/>
        <end position="64"/>
    </location>
</feature>
<organism evidence="8 9">
    <name type="scientific">Huiozyma naganishii (strain ATCC MYA-139 / BCRC 22969 / CBS 8797 / KCTC 17520 / NBRC 10181 / NCYC 3082 / Yp74L-3)</name>
    <name type="common">Yeast</name>
    <name type="synonym">Kazachstania naganishii</name>
    <dbReference type="NCBI Taxonomy" id="1071383"/>
    <lineage>
        <taxon>Eukaryota</taxon>
        <taxon>Fungi</taxon>
        <taxon>Dikarya</taxon>
        <taxon>Ascomycota</taxon>
        <taxon>Saccharomycotina</taxon>
        <taxon>Saccharomycetes</taxon>
        <taxon>Saccharomycetales</taxon>
        <taxon>Saccharomycetaceae</taxon>
        <taxon>Huiozyma</taxon>
    </lineage>
</organism>
<evidence type="ECO:0000256" key="7">
    <source>
        <dbReference type="SAM" id="Phobius"/>
    </source>
</evidence>
<dbReference type="RefSeq" id="XP_022466310.1">
    <property type="nucleotide sequence ID" value="XM_022609967.1"/>
</dbReference>
<dbReference type="InterPro" id="IPR006603">
    <property type="entry name" value="PQ-loop_rpt"/>
</dbReference>
<accession>J7RB15</accession>
<dbReference type="GO" id="GO:0005774">
    <property type="term" value="C:vacuolar membrane"/>
    <property type="evidence" value="ECO:0007669"/>
    <property type="project" value="TreeGrafter"/>
</dbReference>
<reference evidence="8 9" key="1">
    <citation type="journal article" date="2011" name="Proc. Natl. Acad. Sci. U.S.A.">
        <title>Evolutionary erosion of yeast sex chromosomes by mating-type switching accidents.</title>
        <authorList>
            <person name="Gordon J.L."/>
            <person name="Armisen D."/>
            <person name="Proux-Wera E."/>
            <person name="Oheigeartaigh S.S."/>
            <person name="Byrne K.P."/>
            <person name="Wolfe K.H."/>
        </authorList>
    </citation>
    <scope>NUCLEOTIDE SEQUENCE [LARGE SCALE GENOMIC DNA]</scope>
    <source>
        <strain evidence="9">ATCC MYA-139 / BCRC 22969 / CBS 8797 / CCRC 22969 / KCTC 17520 / NBRC 10181 / NCYC 3082</strain>
    </source>
</reference>
<reference evidence="9" key="2">
    <citation type="submission" date="2012-08" db="EMBL/GenBank/DDBJ databases">
        <title>Genome sequence of Kazachstania naganishii.</title>
        <authorList>
            <person name="Gordon J.L."/>
            <person name="Armisen D."/>
            <person name="Proux-Wera E."/>
            <person name="OhEigeartaigh S.S."/>
            <person name="Byrne K.P."/>
            <person name="Wolfe K.H."/>
        </authorList>
    </citation>
    <scope>NUCLEOTIDE SEQUENCE [LARGE SCALE GENOMIC DNA]</scope>
    <source>
        <strain evidence="9">ATCC MYA-139 / BCRC 22969 / CBS 8797 / CCRC 22969 / KCTC 17520 / NBRC 10181 / NCYC 3082</strain>
    </source>
</reference>
<feature type="transmembrane region" description="Helical" evidence="7">
    <location>
        <begin position="233"/>
        <end position="253"/>
    </location>
</feature>
<evidence type="ECO:0000256" key="5">
    <source>
        <dbReference type="ARBA" id="ARBA00022989"/>
    </source>
</evidence>